<dbReference type="InterPro" id="IPR008629">
    <property type="entry name" value="GUN4-like"/>
</dbReference>
<dbReference type="SUPFAM" id="SSF140869">
    <property type="entry name" value="GUN4-like"/>
    <property type="match status" value="1"/>
</dbReference>
<dbReference type="Gene3D" id="1.25.40.620">
    <property type="match status" value="1"/>
</dbReference>
<dbReference type="EMBL" id="CP001344">
    <property type="protein sequence ID" value="ACL46420.1"/>
    <property type="molecule type" value="Genomic_DNA"/>
</dbReference>
<sequence>MFTPPKPNDAVLGSGGSYESQAAVLGGLEAVRHNPQSQHLETRLVALGKALSYGEAGIELVLPFLHSSVEELQQAAFELLKNRREPQVRSTLPWFSIQGIDDILFRKQLKAGKWAEADQLTRRLMARASRTPVEQMRGNHLKYLPQDDHQLIDRIWCQESQQRFGFSVQRQIWQQACAWRWHRGEAWCVFGERVGWRTHPLLTDGSWKSYEEVLD</sequence>
<dbReference type="eggNOG" id="COG2319">
    <property type="taxonomic scope" value="Bacteria"/>
</dbReference>
<dbReference type="eggNOG" id="COG0515">
    <property type="taxonomic scope" value="Bacteria"/>
</dbReference>
<dbReference type="InterPro" id="IPR037215">
    <property type="entry name" value="GUN4-like_sf"/>
</dbReference>
<protein>
    <submittedName>
        <fullName evidence="2">GUN4-like protein</fullName>
    </submittedName>
</protein>
<dbReference type="STRING" id="395961.Cyan7425_4106"/>
<dbReference type="HOGENOM" id="CLU_097086_0_0_3"/>
<accession>B8HWJ4</accession>
<dbReference type="PANTHER" id="PTHR34800">
    <property type="entry name" value="TETRAPYRROLE-BINDING PROTEIN, CHLOROPLASTIC"/>
    <property type="match status" value="1"/>
</dbReference>
<proteinExistence type="predicted"/>
<evidence type="ECO:0000259" key="1">
    <source>
        <dbReference type="Pfam" id="PF05419"/>
    </source>
</evidence>
<name>B8HWJ4_CYAP4</name>
<evidence type="ECO:0000313" key="2">
    <source>
        <dbReference type="EMBL" id="ACL46420.1"/>
    </source>
</evidence>
<dbReference type="PANTHER" id="PTHR34800:SF1">
    <property type="entry name" value="TETRAPYRROLE-BINDING PROTEIN, CHLOROPLASTIC"/>
    <property type="match status" value="1"/>
</dbReference>
<dbReference type="Pfam" id="PF05419">
    <property type="entry name" value="GUN4"/>
    <property type="match status" value="1"/>
</dbReference>
<dbReference type="Gene3D" id="1.10.10.1770">
    <property type="entry name" value="Gun4-like"/>
    <property type="match status" value="1"/>
</dbReference>
<dbReference type="GO" id="GO:0046906">
    <property type="term" value="F:tetrapyrrole binding"/>
    <property type="evidence" value="ECO:0007669"/>
    <property type="project" value="TreeGrafter"/>
</dbReference>
<reference evidence="2" key="1">
    <citation type="submission" date="2009-01" db="EMBL/GenBank/DDBJ databases">
        <title>Complete sequence of chromosome Cyanothece sp. PCC 7425.</title>
        <authorList>
            <consortium name="US DOE Joint Genome Institute"/>
            <person name="Lucas S."/>
            <person name="Copeland A."/>
            <person name="Lapidus A."/>
            <person name="Glavina del Rio T."/>
            <person name="Dalin E."/>
            <person name="Tice H."/>
            <person name="Bruce D."/>
            <person name="Goodwin L."/>
            <person name="Pitluck S."/>
            <person name="Sims D."/>
            <person name="Meineke L."/>
            <person name="Brettin T."/>
            <person name="Detter J.C."/>
            <person name="Han C."/>
            <person name="Larimer F."/>
            <person name="Land M."/>
            <person name="Hauser L."/>
            <person name="Kyrpides N."/>
            <person name="Ovchinnikova G."/>
            <person name="Liberton M."/>
            <person name="Stoeckel J."/>
            <person name="Banerjee A."/>
            <person name="Singh A."/>
            <person name="Page L."/>
            <person name="Sato H."/>
            <person name="Zhao L."/>
            <person name="Sherman L."/>
            <person name="Pakrasi H."/>
            <person name="Richardson P."/>
        </authorList>
    </citation>
    <scope>NUCLEOTIDE SEQUENCE</scope>
    <source>
        <strain evidence="2">PCC 7425</strain>
    </source>
</reference>
<dbReference type="KEGG" id="cyn:Cyan7425_4106"/>
<feature type="domain" description="GUN4-like" evidence="1">
    <location>
        <begin position="104"/>
        <end position="212"/>
    </location>
</feature>
<dbReference type="AlphaFoldDB" id="B8HWJ4"/>
<gene>
    <name evidence="2" type="ordered locus">Cyan7425_4106</name>
</gene>
<organism evidence="2">
    <name type="scientific">Cyanothece sp. (strain PCC 7425 / ATCC 29141)</name>
    <dbReference type="NCBI Taxonomy" id="395961"/>
    <lineage>
        <taxon>Bacteria</taxon>
        <taxon>Bacillati</taxon>
        <taxon>Cyanobacteriota</taxon>
        <taxon>Cyanophyceae</taxon>
        <taxon>Gomontiellales</taxon>
        <taxon>Cyanothecaceae</taxon>
        <taxon>Cyanothece</taxon>
    </lineage>
</organism>